<keyword evidence="3" id="KW-0808">Transferase</keyword>
<dbReference type="InterPro" id="IPR050879">
    <property type="entry name" value="Acyltransferase_3"/>
</dbReference>
<feature type="transmembrane region" description="Helical" evidence="1">
    <location>
        <begin position="12"/>
        <end position="31"/>
    </location>
</feature>
<keyword evidence="1" id="KW-0472">Membrane</keyword>
<evidence type="ECO:0000259" key="2">
    <source>
        <dbReference type="Pfam" id="PF01757"/>
    </source>
</evidence>
<name>A0A518XDH2_9GAMM</name>
<feature type="transmembrane region" description="Helical" evidence="1">
    <location>
        <begin position="234"/>
        <end position="251"/>
    </location>
</feature>
<accession>A0A518XDH2</accession>
<keyword evidence="1" id="KW-1133">Transmembrane helix</keyword>
<feature type="transmembrane region" description="Helical" evidence="1">
    <location>
        <begin position="87"/>
        <end position="108"/>
    </location>
</feature>
<dbReference type="InterPro" id="IPR002656">
    <property type="entry name" value="Acyl_transf_3_dom"/>
</dbReference>
<keyword evidence="1" id="KW-0812">Transmembrane</keyword>
<keyword evidence="4" id="KW-1185">Reference proteome</keyword>
<feature type="transmembrane region" description="Helical" evidence="1">
    <location>
        <begin position="43"/>
        <end position="66"/>
    </location>
</feature>
<feature type="transmembrane region" description="Helical" evidence="1">
    <location>
        <begin position="327"/>
        <end position="350"/>
    </location>
</feature>
<protein>
    <submittedName>
        <fullName evidence="3">Acyltransferase</fullName>
    </submittedName>
</protein>
<evidence type="ECO:0000256" key="1">
    <source>
        <dbReference type="SAM" id="Phobius"/>
    </source>
</evidence>
<dbReference type="KEGG" id="pdis:D8B20_10130"/>
<dbReference type="PANTHER" id="PTHR23028">
    <property type="entry name" value="ACETYLTRANSFERASE"/>
    <property type="match status" value="1"/>
</dbReference>
<dbReference type="OrthoDB" id="9767863at2"/>
<feature type="transmembrane region" description="Helical" evidence="1">
    <location>
        <begin position="206"/>
        <end position="225"/>
    </location>
</feature>
<feature type="transmembrane region" description="Helical" evidence="1">
    <location>
        <begin position="155"/>
        <end position="177"/>
    </location>
</feature>
<organism evidence="3 4">
    <name type="scientific">Candidatus Pantoea soli</name>
    <dbReference type="NCBI Taxonomy" id="3098669"/>
    <lineage>
        <taxon>Bacteria</taxon>
        <taxon>Pseudomonadati</taxon>
        <taxon>Pseudomonadota</taxon>
        <taxon>Gammaproteobacteria</taxon>
        <taxon>Enterobacterales</taxon>
        <taxon>Erwiniaceae</taxon>
        <taxon>Pantoea</taxon>
    </lineage>
</organism>
<gene>
    <name evidence="3" type="ORF">D8B20_10130</name>
</gene>
<dbReference type="AlphaFoldDB" id="A0A518XDH2"/>
<dbReference type="Pfam" id="PF01757">
    <property type="entry name" value="Acyl_transf_3"/>
    <property type="match status" value="1"/>
</dbReference>
<feature type="transmembrane region" description="Helical" evidence="1">
    <location>
        <begin position="296"/>
        <end position="315"/>
    </location>
</feature>
<dbReference type="GO" id="GO:0016747">
    <property type="term" value="F:acyltransferase activity, transferring groups other than amino-acyl groups"/>
    <property type="evidence" value="ECO:0007669"/>
    <property type="project" value="InterPro"/>
</dbReference>
<dbReference type="EMBL" id="CP032702">
    <property type="protein sequence ID" value="QDY42229.1"/>
    <property type="molecule type" value="Genomic_DNA"/>
</dbReference>
<keyword evidence="3" id="KW-0012">Acyltransferase</keyword>
<sequence length="369" mass="42675">MLENENKNMDIQALRGIAILMVIYAHIKGRFPMPSFYEESFKYITVWSGVDIFLAISGFLMCMTLNRDISKSGKNISTYLNFWIRRIFRLMPALIFWVLVYVVVTSYANERWFPNPENLTPLIKSTLLGYANIYWSHGVVNRISLGPQDMSDMFAVTWSLSLEWQLYLIISLSIFTLSKNKSQIAFVFIVLASLLMPTNERQNTEYIWWFRPGAFMLGAITYYHIDKIKIINNLRLPCVIISLLIFLFIPYLFEDHYVIPVISALSALILMSAIGKPILSNGVVGRLLVWIGERSYSVYLCHYAIIHLISKFIFINTSADFYNSTSGTILMLTMFIVLTSIASDISYRVFERKLIRIVKILMLKRSETN</sequence>
<dbReference type="RefSeq" id="WP_145888764.1">
    <property type="nucleotide sequence ID" value="NZ_CP032702.1"/>
</dbReference>
<evidence type="ECO:0000313" key="4">
    <source>
        <dbReference type="Proteomes" id="UP000319411"/>
    </source>
</evidence>
<feature type="domain" description="Acyltransferase 3" evidence="2">
    <location>
        <begin position="11"/>
        <end position="342"/>
    </location>
</feature>
<dbReference type="PANTHER" id="PTHR23028:SF53">
    <property type="entry name" value="ACYL_TRANSF_3 DOMAIN-CONTAINING PROTEIN"/>
    <property type="match status" value="1"/>
</dbReference>
<dbReference type="GO" id="GO:0016020">
    <property type="term" value="C:membrane"/>
    <property type="evidence" value="ECO:0007669"/>
    <property type="project" value="TreeGrafter"/>
</dbReference>
<feature type="transmembrane region" description="Helical" evidence="1">
    <location>
        <begin position="184"/>
        <end position="200"/>
    </location>
</feature>
<evidence type="ECO:0000313" key="3">
    <source>
        <dbReference type="EMBL" id="QDY42229.1"/>
    </source>
</evidence>
<proteinExistence type="predicted"/>
<reference evidence="3 4" key="1">
    <citation type="submission" date="2018-10" db="EMBL/GenBank/DDBJ databases">
        <title>Genome Sequencing of Pantoea dispersa DSM 32899.</title>
        <authorList>
            <person name="Nawrath M."/>
            <person name="Ottenheim C."/>
            <person name="Wilm A."/>
            <person name="Zimmermann W."/>
            <person name="Wu J.C."/>
        </authorList>
    </citation>
    <scope>NUCLEOTIDE SEQUENCE [LARGE SCALE GENOMIC DNA]</scope>
    <source>
        <strain evidence="3 4">DSM 32899</strain>
    </source>
</reference>
<dbReference type="Proteomes" id="UP000319411">
    <property type="component" value="Chromosome"/>
</dbReference>
<dbReference type="GO" id="GO:0000271">
    <property type="term" value="P:polysaccharide biosynthetic process"/>
    <property type="evidence" value="ECO:0007669"/>
    <property type="project" value="TreeGrafter"/>
</dbReference>